<evidence type="ECO:0000256" key="6">
    <source>
        <dbReference type="HAMAP-Rule" id="MF_00122"/>
    </source>
</evidence>
<dbReference type="SUPFAM" id="SSF141000">
    <property type="entry name" value="Glu-tRNAGln amidotransferase C subunit"/>
    <property type="match status" value="1"/>
</dbReference>
<dbReference type="EC" id="6.3.5.-" evidence="6"/>
<comment type="catalytic activity">
    <reaction evidence="4 6">
        <text>L-aspartyl-tRNA(Asn) + L-glutamine + ATP + H2O = L-asparaginyl-tRNA(Asn) + L-glutamate + ADP + phosphate + 2 H(+)</text>
        <dbReference type="Rhea" id="RHEA:14513"/>
        <dbReference type="Rhea" id="RHEA-COMP:9674"/>
        <dbReference type="Rhea" id="RHEA-COMP:9677"/>
        <dbReference type="ChEBI" id="CHEBI:15377"/>
        <dbReference type="ChEBI" id="CHEBI:15378"/>
        <dbReference type="ChEBI" id="CHEBI:29985"/>
        <dbReference type="ChEBI" id="CHEBI:30616"/>
        <dbReference type="ChEBI" id="CHEBI:43474"/>
        <dbReference type="ChEBI" id="CHEBI:58359"/>
        <dbReference type="ChEBI" id="CHEBI:78515"/>
        <dbReference type="ChEBI" id="CHEBI:78516"/>
        <dbReference type="ChEBI" id="CHEBI:456216"/>
    </reaction>
</comment>
<keyword evidence="6" id="KW-0547">Nucleotide-binding</keyword>
<dbReference type="InterPro" id="IPR036113">
    <property type="entry name" value="Asp/Glu-ADT_sf_sub_c"/>
</dbReference>
<dbReference type="GO" id="GO:0050567">
    <property type="term" value="F:glutaminyl-tRNA synthase (glutamine-hydrolyzing) activity"/>
    <property type="evidence" value="ECO:0007669"/>
    <property type="project" value="UniProtKB-UniRule"/>
</dbReference>
<dbReference type="AlphaFoldDB" id="A0AAE3HES9"/>
<protein>
    <recommendedName>
        <fullName evidence="6">Aspartyl/glutamyl-tRNA(Asn/Gln) amidotransferase subunit C</fullName>
        <shortName evidence="6">Asp/Glu-ADT subunit C</shortName>
        <ecNumber evidence="6">6.3.5.-</ecNumber>
    </recommendedName>
</protein>
<organism evidence="7 8">
    <name type="scientific">Irregularibacter muris</name>
    <dbReference type="NCBI Taxonomy" id="1796619"/>
    <lineage>
        <taxon>Bacteria</taxon>
        <taxon>Bacillati</taxon>
        <taxon>Bacillota</taxon>
        <taxon>Clostridia</taxon>
        <taxon>Eubacteriales</taxon>
        <taxon>Eubacteriaceae</taxon>
        <taxon>Irregularibacter</taxon>
    </lineage>
</organism>
<dbReference type="Pfam" id="PF02686">
    <property type="entry name" value="GatC"/>
    <property type="match status" value="1"/>
</dbReference>
<keyword evidence="6" id="KW-0436">Ligase</keyword>
<comment type="function">
    <text evidence="3 6">Allows the formation of correctly charged Asn-tRNA(Asn) or Gln-tRNA(Gln) through the transamidation of misacylated Asp-tRNA(Asn) or Glu-tRNA(Gln) in organisms which lack either or both of asparaginyl-tRNA or glutaminyl-tRNA synthetases. The reaction takes place in the presence of glutamine and ATP through an activated phospho-Asp-tRNA(Asn) or phospho-Glu-tRNA(Gln).</text>
</comment>
<dbReference type="GO" id="GO:0006412">
    <property type="term" value="P:translation"/>
    <property type="evidence" value="ECO:0007669"/>
    <property type="project" value="UniProtKB-UniRule"/>
</dbReference>
<dbReference type="Proteomes" id="UP001205748">
    <property type="component" value="Unassembled WGS sequence"/>
</dbReference>
<dbReference type="PANTHER" id="PTHR15004">
    <property type="entry name" value="GLUTAMYL-TRNA(GLN) AMIDOTRANSFERASE SUBUNIT C, MITOCHONDRIAL"/>
    <property type="match status" value="1"/>
</dbReference>
<reference evidence="7" key="1">
    <citation type="submission" date="2022-07" db="EMBL/GenBank/DDBJ databases">
        <title>Enhanced cultured diversity of the mouse gut microbiota enables custom-made synthetic communities.</title>
        <authorList>
            <person name="Afrizal A."/>
        </authorList>
    </citation>
    <scope>NUCLEOTIDE SEQUENCE</scope>
    <source>
        <strain evidence="7">DSM 28593</strain>
    </source>
</reference>
<comment type="subunit">
    <text evidence="2 6">Heterotrimer of A, B and C subunits.</text>
</comment>
<dbReference type="GO" id="GO:0005524">
    <property type="term" value="F:ATP binding"/>
    <property type="evidence" value="ECO:0007669"/>
    <property type="project" value="UniProtKB-KW"/>
</dbReference>
<name>A0AAE3HES9_9FIRM</name>
<comment type="catalytic activity">
    <reaction evidence="5 6">
        <text>L-glutamyl-tRNA(Gln) + L-glutamine + ATP + H2O = L-glutaminyl-tRNA(Gln) + L-glutamate + ADP + phosphate + H(+)</text>
        <dbReference type="Rhea" id="RHEA:17521"/>
        <dbReference type="Rhea" id="RHEA-COMP:9681"/>
        <dbReference type="Rhea" id="RHEA-COMP:9684"/>
        <dbReference type="ChEBI" id="CHEBI:15377"/>
        <dbReference type="ChEBI" id="CHEBI:15378"/>
        <dbReference type="ChEBI" id="CHEBI:29985"/>
        <dbReference type="ChEBI" id="CHEBI:30616"/>
        <dbReference type="ChEBI" id="CHEBI:43474"/>
        <dbReference type="ChEBI" id="CHEBI:58359"/>
        <dbReference type="ChEBI" id="CHEBI:78520"/>
        <dbReference type="ChEBI" id="CHEBI:78521"/>
        <dbReference type="ChEBI" id="CHEBI:456216"/>
    </reaction>
</comment>
<comment type="similarity">
    <text evidence="1 6">Belongs to the GatC family.</text>
</comment>
<evidence type="ECO:0000256" key="5">
    <source>
        <dbReference type="ARBA" id="ARBA00047913"/>
    </source>
</evidence>
<dbReference type="EMBL" id="JANKAS010000005">
    <property type="protein sequence ID" value="MCR1898781.1"/>
    <property type="molecule type" value="Genomic_DNA"/>
</dbReference>
<keyword evidence="6" id="KW-0067">ATP-binding</keyword>
<evidence type="ECO:0000256" key="4">
    <source>
        <dbReference type="ARBA" id="ARBA00047380"/>
    </source>
</evidence>
<dbReference type="HAMAP" id="MF_00122">
    <property type="entry name" value="GatC"/>
    <property type="match status" value="1"/>
</dbReference>
<dbReference type="RefSeq" id="WP_257530473.1">
    <property type="nucleotide sequence ID" value="NZ_JANKAS010000005.1"/>
</dbReference>
<comment type="caution">
    <text evidence="7">The sequence shown here is derived from an EMBL/GenBank/DDBJ whole genome shotgun (WGS) entry which is preliminary data.</text>
</comment>
<keyword evidence="6" id="KW-0648">Protein biosynthesis</keyword>
<sequence>MDKKDVKYIADLAKLHLNEVEIENYAQQLGVILGYMEKLNELDTSHVEPTSYILDSHNVLRKDRVKPSLDIKEVLNNAPSQEKNYFKVPKVVEE</sequence>
<evidence type="ECO:0000313" key="7">
    <source>
        <dbReference type="EMBL" id="MCR1898781.1"/>
    </source>
</evidence>
<evidence type="ECO:0000313" key="8">
    <source>
        <dbReference type="Proteomes" id="UP001205748"/>
    </source>
</evidence>
<evidence type="ECO:0000256" key="2">
    <source>
        <dbReference type="ARBA" id="ARBA00011123"/>
    </source>
</evidence>
<evidence type="ECO:0000256" key="1">
    <source>
        <dbReference type="ARBA" id="ARBA00010757"/>
    </source>
</evidence>
<dbReference type="NCBIfam" id="TIGR00135">
    <property type="entry name" value="gatC"/>
    <property type="match status" value="1"/>
</dbReference>
<gene>
    <name evidence="6 7" type="primary">gatC</name>
    <name evidence="7" type="ORF">NSA47_07265</name>
</gene>
<proteinExistence type="inferred from homology"/>
<dbReference type="PANTHER" id="PTHR15004:SF0">
    <property type="entry name" value="GLUTAMYL-TRNA(GLN) AMIDOTRANSFERASE SUBUNIT C, MITOCHONDRIAL"/>
    <property type="match status" value="1"/>
</dbReference>
<keyword evidence="8" id="KW-1185">Reference proteome</keyword>
<dbReference type="GO" id="GO:0006450">
    <property type="term" value="P:regulation of translational fidelity"/>
    <property type="evidence" value="ECO:0007669"/>
    <property type="project" value="InterPro"/>
</dbReference>
<dbReference type="InterPro" id="IPR003837">
    <property type="entry name" value="GatC"/>
</dbReference>
<dbReference type="Gene3D" id="1.10.20.60">
    <property type="entry name" value="Glu-tRNAGln amidotransferase C subunit, N-terminal domain"/>
    <property type="match status" value="1"/>
</dbReference>
<evidence type="ECO:0000256" key="3">
    <source>
        <dbReference type="ARBA" id="ARBA00024799"/>
    </source>
</evidence>
<accession>A0AAE3HES9</accession>
<dbReference type="GO" id="GO:0070681">
    <property type="term" value="P:glutaminyl-tRNAGln biosynthesis via transamidation"/>
    <property type="evidence" value="ECO:0007669"/>
    <property type="project" value="TreeGrafter"/>
</dbReference>